<reference evidence="2 3" key="1">
    <citation type="submission" date="2015-01" db="EMBL/GenBank/DDBJ databases">
        <title>The Genome Sequence of Rhinocladiella mackenzie CBS 650.93.</title>
        <authorList>
            <consortium name="The Broad Institute Genomics Platform"/>
            <person name="Cuomo C."/>
            <person name="de Hoog S."/>
            <person name="Gorbushina A."/>
            <person name="Stielow B."/>
            <person name="Teixiera M."/>
            <person name="Abouelleil A."/>
            <person name="Chapman S.B."/>
            <person name="Priest M."/>
            <person name="Young S.K."/>
            <person name="Wortman J."/>
            <person name="Nusbaum C."/>
            <person name="Birren B."/>
        </authorList>
    </citation>
    <scope>NUCLEOTIDE SEQUENCE [LARGE SCALE GENOMIC DNA]</scope>
    <source>
        <strain evidence="2 3">CBS 650.93</strain>
    </source>
</reference>
<evidence type="ECO:0000256" key="1">
    <source>
        <dbReference type="SAM" id="MobiDB-lite"/>
    </source>
</evidence>
<evidence type="ECO:0008006" key="4">
    <source>
        <dbReference type="Google" id="ProtNLM"/>
    </source>
</evidence>
<dbReference type="STRING" id="1442369.A0A0D2IG53"/>
<evidence type="ECO:0000313" key="2">
    <source>
        <dbReference type="EMBL" id="KIX04774.1"/>
    </source>
</evidence>
<evidence type="ECO:0000313" key="3">
    <source>
        <dbReference type="Proteomes" id="UP000053617"/>
    </source>
</evidence>
<dbReference type="Proteomes" id="UP000053617">
    <property type="component" value="Unassembled WGS sequence"/>
</dbReference>
<proteinExistence type="predicted"/>
<sequence length="269" mass="30747">MSITVMHRRRGTVVPIKMSIFDAFRGAPDPKPRKPKPCSCCGKVHGPQANAKNEDNSKTDNRNIKAHFKDKKDGDGDLDEDDLTMLRMKAENGSAQWQDILGETSYKSGGELRARWGQIKHRLDDFKKETYKTGTNDDKKNKSNNEGKKKENDTDKEAKARKKHEKELKQPEAREKKEEENAKTEDDGKANEKKEDAKPDNEDEKSKDKKSDGKASTFTAEQNDLKSWAEGYDKKKWHIVASKHYDKTGQRITPVQARKMVEGTFIRSH</sequence>
<dbReference type="GeneID" id="25293715"/>
<feature type="region of interest" description="Disordered" evidence="1">
    <location>
        <begin position="26"/>
        <end position="79"/>
    </location>
</feature>
<keyword evidence="3" id="KW-1185">Reference proteome</keyword>
<dbReference type="RefSeq" id="XP_013271910.1">
    <property type="nucleotide sequence ID" value="XM_013416456.1"/>
</dbReference>
<dbReference type="OrthoDB" id="5427780at2759"/>
<gene>
    <name evidence="2" type="ORF">Z518_05644</name>
</gene>
<feature type="compositionally biased region" description="Basic and acidic residues" evidence="1">
    <location>
        <begin position="165"/>
        <end position="213"/>
    </location>
</feature>
<name>A0A0D2IG53_9EURO</name>
<dbReference type="AlphaFoldDB" id="A0A0D2IG53"/>
<feature type="compositionally biased region" description="Basic and acidic residues" evidence="1">
    <location>
        <begin position="127"/>
        <end position="158"/>
    </location>
</feature>
<feature type="compositionally biased region" description="Basic and acidic residues" evidence="1">
    <location>
        <begin position="52"/>
        <end position="63"/>
    </location>
</feature>
<accession>A0A0D2IG53</accession>
<feature type="region of interest" description="Disordered" evidence="1">
    <location>
        <begin position="127"/>
        <end position="224"/>
    </location>
</feature>
<organism evidence="2 3">
    <name type="scientific">Rhinocladiella mackenziei CBS 650.93</name>
    <dbReference type="NCBI Taxonomy" id="1442369"/>
    <lineage>
        <taxon>Eukaryota</taxon>
        <taxon>Fungi</taxon>
        <taxon>Dikarya</taxon>
        <taxon>Ascomycota</taxon>
        <taxon>Pezizomycotina</taxon>
        <taxon>Eurotiomycetes</taxon>
        <taxon>Chaetothyriomycetidae</taxon>
        <taxon>Chaetothyriales</taxon>
        <taxon>Herpotrichiellaceae</taxon>
        <taxon>Rhinocladiella</taxon>
    </lineage>
</organism>
<protein>
    <recommendedName>
        <fullName evidence="4">Myb-like domain-containing protein</fullName>
    </recommendedName>
</protein>
<dbReference type="HOGENOM" id="CLU_097232_0_0_1"/>
<dbReference type="EMBL" id="KN847478">
    <property type="protein sequence ID" value="KIX04774.1"/>
    <property type="molecule type" value="Genomic_DNA"/>
</dbReference>